<organism evidence="1 2">
    <name type="scientific">Nicotiana tabacum</name>
    <name type="common">Common tobacco</name>
    <dbReference type="NCBI Taxonomy" id="4097"/>
    <lineage>
        <taxon>Eukaryota</taxon>
        <taxon>Viridiplantae</taxon>
        <taxon>Streptophyta</taxon>
        <taxon>Embryophyta</taxon>
        <taxon>Tracheophyta</taxon>
        <taxon>Spermatophyta</taxon>
        <taxon>Magnoliopsida</taxon>
        <taxon>eudicotyledons</taxon>
        <taxon>Gunneridae</taxon>
        <taxon>Pentapetalae</taxon>
        <taxon>asterids</taxon>
        <taxon>lamiids</taxon>
        <taxon>Solanales</taxon>
        <taxon>Solanaceae</taxon>
        <taxon>Nicotianoideae</taxon>
        <taxon>Nicotianeae</taxon>
        <taxon>Nicotiana</taxon>
    </lineage>
</organism>
<dbReference type="RefSeq" id="XP_075107055.1">
    <property type="nucleotide sequence ID" value="XM_075250954.1"/>
</dbReference>
<gene>
    <name evidence="2" type="primary">LOC142180034</name>
</gene>
<sequence>MIFGGAKVNGVIFSAAKKTKILVTHGKRIREALEDDEITFTEEDVDGLVLPHNDALVISLNILDFKVKRMLVNPGSSANIIQLRVLEQAKLTENIVPGIKLLAGFNLTSVTTLGEILPPTHAKGITKTTLFEVMDGDMGYNVILERHWIHEMKAVPLTYHQFLKFPTSEGIKQIRGDQPAVREMNAVTLSSSKAEGKSK</sequence>
<evidence type="ECO:0000313" key="2">
    <source>
        <dbReference type="RefSeq" id="XP_075107055.1"/>
    </source>
</evidence>
<keyword evidence="1" id="KW-1185">Reference proteome</keyword>
<evidence type="ECO:0000313" key="1">
    <source>
        <dbReference type="Proteomes" id="UP000790787"/>
    </source>
</evidence>
<proteinExistence type="predicted"/>
<accession>A0AC58UC56</accession>
<protein>
    <submittedName>
        <fullName evidence="2">Uncharacterized protein LOC142180034</fullName>
    </submittedName>
</protein>
<reference evidence="2" key="2">
    <citation type="submission" date="2025-08" db="UniProtKB">
        <authorList>
            <consortium name="RefSeq"/>
        </authorList>
    </citation>
    <scope>IDENTIFICATION</scope>
    <source>
        <tissue evidence="2">Leaf</tissue>
    </source>
</reference>
<name>A0AC58UC56_TOBAC</name>
<dbReference type="Proteomes" id="UP000790787">
    <property type="component" value="Chromosome 4"/>
</dbReference>
<reference evidence="1" key="1">
    <citation type="journal article" date="2014" name="Nat. Commun.">
        <title>The tobacco genome sequence and its comparison with those of tomato and potato.</title>
        <authorList>
            <person name="Sierro N."/>
            <person name="Battey J.N."/>
            <person name="Ouadi S."/>
            <person name="Bakaher N."/>
            <person name="Bovet L."/>
            <person name="Willig A."/>
            <person name="Goepfert S."/>
            <person name="Peitsch M.C."/>
            <person name="Ivanov N.V."/>
        </authorList>
    </citation>
    <scope>NUCLEOTIDE SEQUENCE [LARGE SCALE GENOMIC DNA]</scope>
</reference>